<feature type="chain" id="PRO_5046033813" evidence="1">
    <location>
        <begin position="23"/>
        <end position="187"/>
    </location>
</feature>
<evidence type="ECO:0000256" key="1">
    <source>
        <dbReference type="SAM" id="SignalP"/>
    </source>
</evidence>
<dbReference type="EMBL" id="JAKGBZ010000053">
    <property type="protein sequence ID" value="MCF3948448.1"/>
    <property type="molecule type" value="Genomic_DNA"/>
</dbReference>
<name>A0ABS9E0I1_9PROT</name>
<comment type="caution">
    <text evidence="2">The sequence shown here is derived from an EMBL/GenBank/DDBJ whole genome shotgun (WGS) entry which is preliminary data.</text>
</comment>
<evidence type="ECO:0000313" key="3">
    <source>
        <dbReference type="Proteomes" id="UP001521209"/>
    </source>
</evidence>
<proteinExistence type="predicted"/>
<dbReference type="RefSeq" id="WP_235705731.1">
    <property type="nucleotide sequence ID" value="NZ_JAKGBZ010000053.1"/>
</dbReference>
<keyword evidence="1" id="KW-0732">Signal</keyword>
<accession>A0ABS9E0I1</accession>
<sequence length="187" mass="19483">MIGKKILLIAAAALALPAVAWAARPAAPDLVMIPVGFVPVPVFQPVLLPRPRAMLREMALMRTSMAALQRLAMQPIMPAMRIAVPPGDFGFTQVSMVSVSGSGQVCGETVTVAPAPDGRQVVSVRHIGKGCAPLPASMPAPMAPMQTMPEPVQAAPHPPPGALPPPSKLIYAKYQIPPKGAARVQQG</sequence>
<protein>
    <submittedName>
        <fullName evidence="2">Uncharacterized protein</fullName>
    </submittedName>
</protein>
<organism evidence="2 3">
    <name type="scientific">Acidiphilium iwatense</name>
    <dbReference type="NCBI Taxonomy" id="768198"/>
    <lineage>
        <taxon>Bacteria</taxon>
        <taxon>Pseudomonadati</taxon>
        <taxon>Pseudomonadota</taxon>
        <taxon>Alphaproteobacteria</taxon>
        <taxon>Acetobacterales</taxon>
        <taxon>Acidocellaceae</taxon>
        <taxon>Acidiphilium</taxon>
    </lineage>
</organism>
<dbReference type="Proteomes" id="UP001521209">
    <property type="component" value="Unassembled WGS sequence"/>
</dbReference>
<gene>
    <name evidence="2" type="ORF">L2A60_17395</name>
</gene>
<feature type="signal peptide" evidence="1">
    <location>
        <begin position="1"/>
        <end position="22"/>
    </location>
</feature>
<reference evidence="2 3" key="1">
    <citation type="submission" date="2022-01" db="EMBL/GenBank/DDBJ databases">
        <authorList>
            <person name="Won M."/>
            <person name="Kim S.-J."/>
            <person name="Kwon S.-W."/>
        </authorList>
    </citation>
    <scope>NUCLEOTIDE SEQUENCE [LARGE SCALE GENOMIC DNA]</scope>
    <source>
        <strain evidence="2 3">KCTC 23505</strain>
    </source>
</reference>
<evidence type="ECO:0000313" key="2">
    <source>
        <dbReference type="EMBL" id="MCF3948448.1"/>
    </source>
</evidence>
<keyword evidence="3" id="KW-1185">Reference proteome</keyword>